<proteinExistence type="predicted"/>
<dbReference type="EMBL" id="JACRSO010000003">
    <property type="protein sequence ID" value="MBC8529541.1"/>
    <property type="molecule type" value="Genomic_DNA"/>
</dbReference>
<accession>A0A926D1K6</accession>
<feature type="signal peptide" evidence="1">
    <location>
        <begin position="1"/>
        <end position="24"/>
    </location>
</feature>
<dbReference type="RefSeq" id="WP_249285370.1">
    <property type="nucleotide sequence ID" value="NZ_JACRSO010000003.1"/>
</dbReference>
<protein>
    <submittedName>
        <fullName evidence="2">Uncharacterized protein</fullName>
    </submittedName>
</protein>
<sequence>MRGNKRAVCFVLAVLLALGCLGMAGCKEPEPQMYVVRNLVVQDIPGNWKMIADYRELAIPSITLEIDADTRFVASFYPQYWLVDSKIKADKKELEEGEKYEVLDTVELTNFMATHIKRTKREDVKFRYIECYTFKCGDGVGSIAIQKTPNSQYDINGEQFQGLLNSAEKLSFEIGEDRDVSDK</sequence>
<comment type="caution">
    <text evidence="2">The sequence shown here is derived from an EMBL/GenBank/DDBJ whole genome shotgun (WGS) entry which is preliminary data.</text>
</comment>
<keyword evidence="3" id="KW-1185">Reference proteome</keyword>
<evidence type="ECO:0000256" key="1">
    <source>
        <dbReference type="SAM" id="SignalP"/>
    </source>
</evidence>
<dbReference type="AlphaFoldDB" id="A0A926D1K6"/>
<evidence type="ECO:0000313" key="2">
    <source>
        <dbReference type="EMBL" id="MBC8529541.1"/>
    </source>
</evidence>
<name>A0A926D1K6_9FIRM</name>
<keyword evidence="1" id="KW-0732">Signal</keyword>
<gene>
    <name evidence="2" type="ORF">H8699_08900</name>
</gene>
<organism evidence="2 3">
    <name type="scientific">Luoshenia tenuis</name>
    <dbReference type="NCBI Taxonomy" id="2763654"/>
    <lineage>
        <taxon>Bacteria</taxon>
        <taxon>Bacillati</taxon>
        <taxon>Bacillota</taxon>
        <taxon>Clostridia</taxon>
        <taxon>Christensenellales</taxon>
        <taxon>Christensenellaceae</taxon>
        <taxon>Luoshenia</taxon>
    </lineage>
</organism>
<dbReference type="PROSITE" id="PS51257">
    <property type="entry name" value="PROKAR_LIPOPROTEIN"/>
    <property type="match status" value="1"/>
</dbReference>
<dbReference type="Proteomes" id="UP000654279">
    <property type="component" value="Unassembled WGS sequence"/>
</dbReference>
<feature type="chain" id="PRO_5038940876" evidence="1">
    <location>
        <begin position="25"/>
        <end position="183"/>
    </location>
</feature>
<evidence type="ECO:0000313" key="3">
    <source>
        <dbReference type="Proteomes" id="UP000654279"/>
    </source>
</evidence>
<reference evidence="2" key="1">
    <citation type="submission" date="2020-08" db="EMBL/GenBank/DDBJ databases">
        <title>Genome public.</title>
        <authorList>
            <person name="Liu C."/>
            <person name="Sun Q."/>
        </authorList>
    </citation>
    <scope>NUCLEOTIDE SEQUENCE</scope>
    <source>
        <strain evidence="2">NSJ-44</strain>
    </source>
</reference>